<proteinExistence type="predicted"/>
<reference evidence="3" key="1">
    <citation type="journal article" date="2014" name="Nat. Genet.">
        <title>A reference genome for common bean and genome-wide analysis of dual domestications.</title>
        <authorList>
            <person name="Schmutz J."/>
            <person name="McClean P.E."/>
            <person name="Mamidi S."/>
            <person name="Wu G.A."/>
            <person name="Cannon S.B."/>
            <person name="Grimwood J."/>
            <person name="Jenkins J."/>
            <person name="Shu S."/>
            <person name="Song Q."/>
            <person name="Chavarro C."/>
            <person name="Torres-Torres M."/>
            <person name="Geffroy V."/>
            <person name="Moghaddam S.M."/>
            <person name="Gao D."/>
            <person name="Abernathy B."/>
            <person name="Barry K."/>
            <person name="Blair M."/>
            <person name="Brick M.A."/>
            <person name="Chovatia M."/>
            <person name="Gepts P."/>
            <person name="Goodstein D.M."/>
            <person name="Gonzales M."/>
            <person name="Hellsten U."/>
            <person name="Hyten D.L."/>
            <person name="Jia G."/>
            <person name="Kelly J.D."/>
            <person name="Kudrna D."/>
            <person name="Lee R."/>
            <person name="Richard M.M."/>
            <person name="Miklas P.N."/>
            <person name="Osorno J.M."/>
            <person name="Rodrigues J."/>
            <person name="Thareau V."/>
            <person name="Urrea C.A."/>
            <person name="Wang M."/>
            <person name="Yu Y."/>
            <person name="Zhang M."/>
            <person name="Wing R.A."/>
            <person name="Cregan P.B."/>
            <person name="Rokhsar D.S."/>
            <person name="Jackson S.A."/>
        </authorList>
    </citation>
    <scope>NUCLEOTIDE SEQUENCE [LARGE SCALE GENOMIC DNA]</scope>
    <source>
        <strain evidence="3">cv. G19833</strain>
    </source>
</reference>
<dbReference type="OrthoDB" id="868202at2759"/>
<protein>
    <recommendedName>
        <fullName evidence="1">FBD domain-containing protein</fullName>
    </recommendedName>
</protein>
<dbReference type="Gramene" id="ESW23071">
    <property type="protein sequence ID" value="ESW23071"/>
    <property type="gene ID" value="PHAVU_004G016100g"/>
</dbReference>
<dbReference type="InterPro" id="IPR032675">
    <property type="entry name" value="LRR_dom_sf"/>
</dbReference>
<dbReference type="Pfam" id="PF08387">
    <property type="entry name" value="FBD"/>
    <property type="match status" value="1"/>
</dbReference>
<gene>
    <name evidence="2" type="ORF">PHAVU_004G016100g</name>
</gene>
<feature type="domain" description="FBD" evidence="1">
    <location>
        <begin position="195"/>
        <end position="269"/>
    </location>
</feature>
<dbReference type="EMBL" id="CM002291">
    <property type="protein sequence ID" value="ESW23071.1"/>
    <property type="molecule type" value="Genomic_DNA"/>
</dbReference>
<sequence>MADIISCFSCFPDSILCYILSFLPTEQVVVTGVLGYDRNDSDTILQILKLVYIRVENTSFVDLPLLKILHLNYVYFEQDDLPQFLSGCLNLEHLKVKIMDYRTLEEFQTLPKLVRAEIDTCVVPLEIVKNVQVLVTSRIDLKDLVFDLHNLVQLELTFVYCKELVEVLEVLKHCPKLQTLVISTYDDKLFKYEFSCISLHLKTCCVKDYKGCAFEFQFAEYIMLNANYLRTMKFLVSSYEYDDLLRRHDMIRDLSSCSKSSNTCTLSFEKSVNF</sequence>
<dbReference type="OMA" id="HANEGAD"/>
<dbReference type="Gene3D" id="3.80.10.10">
    <property type="entry name" value="Ribonuclease Inhibitor"/>
    <property type="match status" value="1"/>
</dbReference>
<evidence type="ECO:0000313" key="3">
    <source>
        <dbReference type="Proteomes" id="UP000000226"/>
    </source>
</evidence>
<dbReference type="AlphaFoldDB" id="V7C2E2"/>
<dbReference type="PANTHER" id="PTHR31900:SF34">
    <property type="entry name" value="EMB|CAB62440.1-RELATED"/>
    <property type="match status" value="1"/>
</dbReference>
<name>V7C2E2_PHAVU</name>
<organism evidence="2 3">
    <name type="scientific">Phaseolus vulgaris</name>
    <name type="common">Kidney bean</name>
    <name type="synonym">French bean</name>
    <dbReference type="NCBI Taxonomy" id="3885"/>
    <lineage>
        <taxon>Eukaryota</taxon>
        <taxon>Viridiplantae</taxon>
        <taxon>Streptophyta</taxon>
        <taxon>Embryophyta</taxon>
        <taxon>Tracheophyta</taxon>
        <taxon>Spermatophyta</taxon>
        <taxon>Magnoliopsida</taxon>
        <taxon>eudicotyledons</taxon>
        <taxon>Gunneridae</taxon>
        <taxon>Pentapetalae</taxon>
        <taxon>rosids</taxon>
        <taxon>fabids</taxon>
        <taxon>Fabales</taxon>
        <taxon>Fabaceae</taxon>
        <taxon>Papilionoideae</taxon>
        <taxon>50 kb inversion clade</taxon>
        <taxon>NPAAA clade</taxon>
        <taxon>indigoferoid/millettioid clade</taxon>
        <taxon>Phaseoleae</taxon>
        <taxon>Phaseolus</taxon>
    </lineage>
</organism>
<dbReference type="SUPFAM" id="SSF52047">
    <property type="entry name" value="RNI-like"/>
    <property type="match status" value="1"/>
</dbReference>
<dbReference type="InterPro" id="IPR006566">
    <property type="entry name" value="FBD"/>
</dbReference>
<evidence type="ECO:0000259" key="1">
    <source>
        <dbReference type="SMART" id="SM00579"/>
    </source>
</evidence>
<dbReference type="InterPro" id="IPR050232">
    <property type="entry name" value="FBL13/AtMIF1-like"/>
</dbReference>
<keyword evidence="3" id="KW-1185">Reference proteome</keyword>
<dbReference type="PANTHER" id="PTHR31900">
    <property type="entry name" value="F-BOX/RNI SUPERFAMILY PROTEIN-RELATED"/>
    <property type="match status" value="1"/>
</dbReference>
<dbReference type="SMART" id="SM00579">
    <property type="entry name" value="FBD"/>
    <property type="match status" value="1"/>
</dbReference>
<dbReference type="Proteomes" id="UP000000226">
    <property type="component" value="Chromosome 4"/>
</dbReference>
<accession>V7C2E2</accession>
<evidence type="ECO:0000313" key="2">
    <source>
        <dbReference type="EMBL" id="ESW23071.1"/>
    </source>
</evidence>